<sequence>MESCADKPKLSILNLGLGPAGAEKVISLLLKKLVDDYSVTLFLIFKERHYNIPEEVEVIGFTNRPSTSPMIIKIICAVAILFKYNWLLRKRKIRYAISFLPFPNFLNGISSMLHPSIKFLISERGFPSNNTSKKVSHYISKLFYPVFYNRCDKLFSNSVYINQDLKDNFGIKIPMEVIYNPIEIPKNVIESSKFAQKTGPINVITVGSLIPRKNQISIVKAIKCSKNQHNLSIIGQGNLKNDLISSIADMGLEKQVKLLGGGYKNVNEFLITYDCFVLSSNTEGFPNALLEAMAAGLPCISTNCFSGPKELLNENEDFTVLKGDFFVGKYGILVNVNDPEGLAMALDYLYENPKELERLSLQSLKRSKDYQLDNIYKLFNQFIIN</sequence>
<dbReference type="CDD" id="cd03811">
    <property type="entry name" value="GT4_GT28_WabH-like"/>
    <property type="match status" value="1"/>
</dbReference>
<reference evidence="4 5" key="1">
    <citation type="submission" date="2019-10" db="EMBL/GenBank/DDBJ databases">
        <title>Muricauda olearia CL-SS4 JCM15563 genome.</title>
        <authorList>
            <person name="Liu L."/>
        </authorList>
    </citation>
    <scope>NUCLEOTIDE SEQUENCE [LARGE SCALE GENOMIC DNA]</scope>
    <source>
        <strain evidence="4 5">CL-SS4</strain>
    </source>
</reference>
<dbReference type="Pfam" id="PF00534">
    <property type="entry name" value="Glycos_transf_1"/>
    <property type="match status" value="1"/>
</dbReference>
<dbReference type="AlphaFoldDB" id="A0A6I1DYT7"/>
<protein>
    <submittedName>
        <fullName evidence="4">Glycosyltransferase</fullName>
    </submittedName>
</protein>
<dbReference type="InterPro" id="IPR001296">
    <property type="entry name" value="Glyco_trans_1"/>
</dbReference>
<dbReference type="Proteomes" id="UP000429785">
    <property type="component" value="Unassembled WGS sequence"/>
</dbReference>
<evidence type="ECO:0000256" key="1">
    <source>
        <dbReference type="SAM" id="Phobius"/>
    </source>
</evidence>
<dbReference type="EMBL" id="WELG01000001">
    <property type="protein sequence ID" value="KAB7530488.1"/>
    <property type="molecule type" value="Genomic_DNA"/>
</dbReference>
<dbReference type="InterPro" id="IPR028098">
    <property type="entry name" value="Glyco_trans_4-like_N"/>
</dbReference>
<evidence type="ECO:0000313" key="4">
    <source>
        <dbReference type="EMBL" id="KAB7530488.1"/>
    </source>
</evidence>
<feature type="domain" description="Glycosyl transferase family 1" evidence="2">
    <location>
        <begin position="193"/>
        <end position="360"/>
    </location>
</feature>
<keyword evidence="1" id="KW-0472">Membrane</keyword>
<keyword evidence="1" id="KW-1133">Transmembrane helix</keyword>
<keyword evidence="1" id="KW-0812">Transmembrane</keyword>
<dbReference type="Gene3D" id="3.40.50.2000">
    <property type="entry name" value="Glycogen Phosphorylase B"/>
    <property type="match status" value="2"/>
</dbReference>
<organism evidence="4 5">
    <name type="scientific">Flagellimonas olearia</name>
    <dbReference type="NCBI Taxonomy" id="552546"/>
    <lineage>
        <taxon>Bacteria</taxon>
        <taxon>Pseudomonadati</taxon>
        <taxon>Bacteroidota</taxon>
        <taxon>Flavobacteriia</taxon>
        <taxon>Flavobacteriales</taxon>
        <taxon>Flavobacteriaceae</taxon>
        <taxon>Flagellimonas</taxon>
    </lineage>
</organism>
<gene>
    <name evidence="4" type="ORF">F8C76_02990</name>
</gene>
<dbReference type="OrthoDB" id="798298at2"/>
<proteinExistence type="predicted"/>
<dbReference type="GO" id="GO:0016757">
    <property type="term" value="F:glycosyltransferase activity"/>
    <property type="evidence" value="ECO:0007669"/>
    <property type="project" value="InterPro"/>
</dbReference>
<accession>A0A6I1DYT7</accession>
<evidence type="ECO:0000259" key="3">
    <source>
        <dbReference type="Pfam" id="PF13439"/>
    </source>
</evidence>
<dbReference type="PANTHER" id="PTHR12526">
    <property type="entry name" value="GLYCOSYLTRANSFERASE"/>
    <property type="match status" value="1"/>
</dbReference>
<evidence type="ECO:0000259" key="2">
    <source>
        <dbReference type="Pfam" id="PF00534"/>
    </source>
</evidence>
<evidence type="ECO:0000313" key="5">
    <source>
        <dbReference type="Proteomes" id="UP000429785"/>
    </source>
</evidence>
<keyword evidence="4" id="KW-0808">Transferase</keyword>
<dbReference type="Pfam" id="PF13439">
    <property type="entry name" value="Glyco_transf_4"/>
    <property type="match status" value="1"/>
</dbReference>
<dbReference type="PANTHER" id="PTHR12526:SF630">
    <property type="entry name" value="GLYCOSYLTRANSFERASE"/>
    <property type="match status" value="1"/>
</dbReference>
<comment type="caution">
    <text evidence="4">The sequence shown here is derived from an EMBL/GenBank/DDBJ whole genome shotgun (WGS) entry which is preliminary data.</text>
</comment>
<name>A0A6I1DYT7_9FLAO</name>
<dbReference type="RefSeq" id="WP_152130407.1">
    <property type="nucleotide sequence ID" value="NZ_WELG01000001.1"/>
</dbReference>
<feature type="domain" description="Glycosyltransferase subfamily 4-like N-terminal" evidence="3">
    <location>
        <begin position="21"/>
        <end position="183"/>
    </location>
</feature>
<dbReference type="SUPFAM" id="SSF53756">
    <property type="entry name" value="UDP-Glycosyltransferase/glycogen phosphorylase"/>
    <property type="match status" value="1"/>
</dbReference>
<feature type="transmembrane region" description="Helical" evidence="1">
    <location>
        <begin position="70"/>
        <end position="88"/>
    </location>
</feature>